<reference evidence="9 10" key="1">
    <citation type="journal article" date="2017" name="Mycologia">
        <title>Bifiguratus adelaidae, gen. et sp. nov., a new member of Mucoromycotina in endophytic and soil-dwelling habitats.</title>
        <authorList>
            <person name="Torres-Cruz T.J."/>
            <person name="Billingsley Tobias T.L."/>
            <person name="Almatruk M."/>
            <person name="Hesse C."/>
            <person name="Kuske C.R."/>
            <person name="Desiro A."/>
            <person name="Benucci G.M."/>
            <person name="Bonito G."/>
            <person name="Stajich J.E."/>
            <person name="Dunlap C."/>
            <person name="Arnold A.E."/>
            <person name="Porras-Alfaro A."/>
        </authorList>
    </citation>
    <scope>NUCLEOTIDE SEQUENCE [LARGE SCALE GENOMIC DNA]</scope>
    <source>
        <strain evidence="9 10">AZ0501</strain>
    </source>
</reference>
<keyword evidence="5 6" id="KW-0472">Membrane</keyword>
<evidence type="ECO:0000259" key="8">
    <source>
        <dbReference type="PROSITE" id="PS50850"/>
    </source>
</evidence>
<dbReference type="Gene3D" id="1.20.1250.20">
    <property type="entry name" value="MFS general substrate transporter like domains"/>
    <property type="match status" value="1"/>
</dbReference>
<accession>A0A261Y8Q2</accession>
<dbReference type="AlphaFoldDB" id="A0A261Y8Q2"/>
<dbReference type="PANTHER" id="PTHR23502">
    <property type="entry name" value="MAJOR FACILITATOR SUPERFAMILY"/>
    <property type="match status" value="1"/>
</dbReference>
<dbReference type="InterPro" id="IPR036259">
    <property type="entry name" value="MFS_trans_sf"/>
</dbReference>
<evidence type="ECO:0000256" key="6">
    <source>
        <dbReference type="SAM" id="Phobius"/>
    </source>
</evidence>
<dbReference type="PANTHER" id="PTHR23502:SF132">
    <property type="entry name" value="POLYAMINE TRANSPORTER 2-RELATED"/>
    <property type="match status" value="1"/>
</dbReference>
<keyword evidence="2" id="KW-0813">Transport</keyword>
<dbReference type="EMBL" id="MVBO01000001">
    <property type="protein sequence ID" value="OZJ06958.1"/>
    <property type="molecule type" value="Genomic_DNA"/>
</dbReference>
<dbReference type="InterPro" id="IPR011701">
    <property type="entry name" value="MFS"/>
</dbReference>
<evidence type="ECO:0000256" key="1">
    <source>
        <dbReference type="ARBA" id="ARBA00004141"/>
    </source>
</evidence>
<dbReference type="FunFam" id="1.20.1250.20:FF:000011">
    <property type="entry name" value="MFS multidrug transporter, putative"/>
    <property type="match status" value="1"/>
</dbReference>
<feature type="transmembrane region" description="Helical" evidence="6">
    <location>
        <begin position="403"/>
        <end position="430"/>
    </location>
</feature>
<gene>
    <name evidence="9" type="ORF">BZG36_00079</name>
</gene>
<keyword evidence="4 6" id="KW-1133">Transmembrane helix</keyword>
<dbReference type="PROSITE" id="PS50404">
    <property type="entry name" value="GST_NTER"/>
    <property type="match status" value="1"/>
</dbReference>
<dbReference type="SUPFAM" id="SSF52833">
    <property type="entry name" value="Thioredoxin-like"/>
    <property type="match status" value="1"/>
</dbReference>
<sequence length="516" mass="56610">MAKLTLYSSKVCPYAQRAVIALKEVNATYEHVEIDLLNKPTWYKDINPETKVPALTIEEDGKKINIAESLVLIDLVNELYHANAYTGAIFGIEAQFEISSTVGLLGVTLFVLGFALGPLIFAPMSELFGRNPVYWVTFTVFTVFHIPCALAQNIETILVSRFIGGVFGSSPLTNAGGTLADIWTPLERGRAMSLFALAPFAGPVLGPIVGGFIGQYTSWRWAFWVMFIFAAVVLAFMIFTLPETYAPAILAKKARKLRKETGNKSYETRMEREIDQRSFGVTLKRSLLRPFRLLFTEPIVLTLSVYMAFVYGILYLLFEAFPLVFTGVHGFSVGITGLAFIGVGVGMFAAVAATPISDMLYERTIKANGGCAPPEARLPLSQVGAILLPIGLFWFAWTSFASVHWIVPILAGVPFGAGMVLIFLSILNYLVDAYLMHAASALAANALLRSLFGAAFPLFAIQMFEGMGNQWGASLLGFVALAMAPFPFLFYRYGDRIRARSKFAFGDEELDGFSGH</sequence>
<feature type="transmembrane region" description="Helical" evidence="6">
    <location>
        <begin position="470"/>
        <end position="491"/>
    </location>
</feature>
<evidence type="ECO:0000313" key="9">
    <source>
        <dbReference type="EMBL" id="OZJ06958.1"/>
    </source>
</evidence>
<comment type="subcellular location">
    <subcellularLocation>
        <location evidence="1">Membrane</location>
        <topology evidence="1">Multi-pass membrane protein</topology>
    </subcellularLocation>
</comment>
<feature type="transmembrane region" description="Helical" evidence="6">
    <location>
        <begin position="378"/>
        <end position="397"/>
    </location>
</feature>
<feature type="transmembrane region" description="Helical" evidence="6">
    <location>
        <begin position="133"/>
        <end position="151"/>
    </location>
</feature>
<dbReference type="InterPro" id="IPR004045">
    <property type="entry name" value="Glutathione_S-Trfase_N"/>
</dbReference>
<feature type="domain" description="Major facilitator superfamily (MFS) profile" evidence="8">
    <location>
        <begin position="67"/>
        <end position="516"/>
    </location>
</feature>
<feature type="transmembrane region" description="Helical" evidence="6">
    <location>
        <begin position="293"/>
        <end position="318"/>
    </location>
</feature>
<comment type="caution">
    <text evidence="9">The sequence shown here is derived from an EMBL/GenBank/DDBJ whole genome shotgun (WGS) entry which is preliminary data.</text>
</comment>
<dbReference type="Pfam" id="PF13417">
    <property type="entry name" value="GST_N_3"/>
    <property type="match status" value="1"/>
</dbReference>
<dbReference type="GO" id="GO:0005886">
    <property type="term" value="C:plasma membrane"/>
    <property type="evidence" value="ECO:0007669"/>
    <property type="project" value="TreeGrafter"/>
</dbReference>
<dbReference type="CDD" id="cd17323">
    <property type="entry name" value="MFS_Tpo1_MDR_like"/>
    <property type="match status" value="1"/>
</dbReference>
<evidence type="ECO:0008006" key="11">
    <source>
        <dbReference type="Google" id="ProtNLM"/>
    </source>
</evidence>
<evidence type="ECO:0000256" key="3">
    <source>
        <dbReference type="ARBA" id="ARBA00022692"/>
    </source>
</evidence>
<dbReference type="GO" id="GO:0022857">
    <property type="term" value="F:transmembrane transporter activity"/>
    <property type="evidence" value="ECO:0007669"/>
    <property type="project" value="InterPro"/>
</dbReference>
<feature type="transmembrane region" description="Helical" evidence="6">
    <location>
        <begin position="194"/>
        <end position="215"/>
    </location>
</feature>
<dbReference type="PROSITE" id="PS51354">
    <property type="entry name" value="GLUTAREDOXIN_2"/>
    <property type="match status" value="1"/>
</dbReference>
<dbReference type="SUPFAM" id="SSF103473">
    <property type="entry name" value="MFS general substrate transporter"/>
    <property type="match status" value="1"/>
</dbReference>
<evidence type="ECO:0000259" key="7">
    <source>
        <dbReference type="PROSITE" id="PS50404"/>
    </source>
</evidence>
<evidence type="ECO:0000313" key="10">
    <source>
        <dbReference type="Proteomes" id="UP000242875"/>
    </source>
</evidence>
<feature type="transmembrane region" description="Helical" evidence="6">
    <location>
        <begin position="221"/>
        <end position="250"/>
    </location>
</feature>
<evidence type="ECO:0000256" key="4">
    <source>
        <dbReference type="ARBA" id="ARBA00022989"/>
    </source>
</evidence>
<keyword evidence="10" id="KW-1185">Reference proteome</keyword>
<feature type="transmembrane region" description="Helical" evidence="6">
    <location>
        <begin position="442"/>
        <end position="464"/>
    </location>
</feature>
<dbReference type="Pfam" id="PF07690">
    <property type="entry name" value="MFS_1"/>
    <property type="match status" value="1"/>
</dbReference>
<feature type="domain" description="GST N-terminal" evidence="7">
    <location>
        <begin position="2"/>
        <end position="84"/>
    </location>
</feature>
<dbReference type="InterPro" id="IPR036249">
    <property type="entry name" value="Thioredoxin-like_sf"/>
</dbReference>
<keyword evidence="3 6" id="KW-0812">Transmembrane</keyword>
<dbReference type="Gene3D" id="3.40.30.10">
    <property type="entry name" value="Glutaredoxin"/>
    <property type="match status" value="1"/>
</dbReference>
<protein>
    <recommendedName>
        <fullName evidence="11">Major facilitator superfamily (MFS) profile domain-containing protein</fullName>
    </recommendedName>
</protein>
<feature type="transmembrane region" description="Helical" evidence="6">
    <location>
        <begin position="330"/>
        <end position="357"/>
    </location>
</feature>
<evidence type="ECO:0000256" key="2">
    <source>
        <dbReference type="ARBA" id="ARBA00022448"/>
    </source>
</evidence>
<feature type="transmembrane region" description="Helical" evidence="6">
    <location>
        <begin position="102"/>
        <end position="121"/>
    </location>
</feature>
<organism evidence="9 10">
    <name type="scientific">Bifiguratus adelaidae</name>
    <dbReference type="NCBI Taxonomy" id="1938954"/>
    <lineage>
        <taxon>Eukaryota</taxon>
        <taxon>Fungi</taxon>
        <taxon>Fungi incertae sedis</taxon>
        <taxon>Mucoromycota</taxon>
        <taxon>Mucoromycotina</taxon>
        <taxon>Endogonomycetes</taxon>
        <taxon>Endogonales</taxon>
        <taxon>Endogonales incertae sedis</taxon>
        <taxon>Bifiguratus</taxon>
    </lineage>
</organism>
<name>A0A261Y8Q2_9FUNG</name>
<proteinExistence type="predicted"/>
<dbReference type="Proteomes" id="UP000242875">
    <property type="component" value="Unassembled WGS sequence"/>
</dbReference>
<dbReference type="PROSITE" id="PS50850">
    <property type="entry name" value="MFS"/>
    <property type="match status" value="1"/>
</dbReference>
<dbReference type="OrthoDB" id="6770063at2759"/>
<evidence type="ECO:0000256" key="5">
    <source>
        <dbReference type="ARBA" id="ARBA00023136"/>
    </source>
</evidence>
<dbReference type="InterPro" id="IPR020846">
    <property type="entry name" value="MFS_dom"/>
</dbReference>